<dbReference type="Proteomes" id="UP001632038">
    <property type="component" value="Unassembled WGS sequence"/>
</dbReference>
<organism evidence="1 2">
    <name type="scientific">Castilleja foliolosa</name>
    <dbReference type="NCBI Taxonomy" id="1961234"/>
    <lineage>
        <taxon>Eukaryota</taxon>
        <taxon>Viridiplantae</taxon>
        <taxon>Streptophyta</taxon>
        <taxon>Embryophyta</taxon>
        <taxon>Tracheophyta</taxon>
        <taxon>Spermatophyta</taxon>
        <taxon>Magnoliopsida</taxon>
        <taxon>eudicotyledons</taxon>
        <taxon>Gunneridae</taxon>
        <taxon>Pentapetalae</taxon>
        <taxon>asterids</taxon>
        <taxon>lamiids</taxon>
        <taxon>Lamiales</taxon>
        <taxon>Orobanchaceae</taxon>
        <taxon>Pedicularideae</taxon>
        <taxon>Castillejinae</taxon>
        <taxon>Castilleja</taxon>
    </lineage>
</organism>
<dbReference type="EMBL" id="JAVIJP010000036">
    <property type="protein sequence ID" value="KAL3628298.1"/>
    <property type="molecule type" value="Genomic_DNA"/>
</dbReference>
<reference evidence="2" key="1">
    <citation type="journal article" date="2024" name="IScience">
        <title>Strigolactones Initiate the Formation of Haustorium-like Structures in Castilleja.</title>
        <authorList>
            <person name="Buerger M."/>
            <person name="Peterson D."/>
            <person name="Chory J."/>
        </authorList>
    </citation>
    <scope>NUCLEOTIDE SEQUENCE [LARGE SCALE GENOMIC DNA]</scope>
</reference>
<accession>A0ABD3CEI8</accession>
<protein>
    <submittedName>
        <fullName evidence="1">Uncharacterized protein</fullName>
    </submittedName>
</protein>
<keyword evidence="2" id="KW-1185">Reference proteome</keyword>
<sequence>MEPSDKKLEPNNKIQKHAFKLEEEDECDLFEINLEIVNKIPSPHYWDGYFTSTKSTLLANCLLPIADVSRAVPMVMRACDAMLPWPATGEDQRAASSKGVSMLRYKEMKV</sequence>
<gene>
    <name evidence="1" type="ORF">CASFOL_027344</name>
</gene>
<proteinExistence type="predicted"/>
<comment type="caution">
    <text evidence="1">The sequence shown here is derived from an EMBL/GenBank/DDBJ whole genome shotgun (WGS) entry which is preliminary data.</text>
</comment>
<evidence type="ECO:0000313" key="1">
    <source>
        <dbReference type="EMBL" id="KAL3628298.1"/>
    </source>
</evidence>
<dbReference type="AlphaFoldDB" id="A0ABD3CEI8"/>
<name>A0ABD3CEI8_9LAMI</name>
<evidence type="ECO:0000313" key="2">
    <source>
        <dbReference type="Proteomes" id="UP001632038"/>
    </source>
</evidence>